<dbReference type="RefSeq" id="WP_138678738.1">
    <property type="nucleotide sequence ID" value="NZ_JDST02000069.1"/>
</dbReference>
<dbReference type="InterPro" id="IPR024364">
    <property type="entry name" value="Baseplate_phage_T4-like"/>
</dbReference>
<dbReference type="STRING" id="1453999.AW06_002989"/>
<dbReference type="AlphaFoldDB" id="A0A080M3L9"/>
<reference evidence="2 4" key="2">
    <citation type="journal article" date="2019" name="Microbiome">
        <title>Annotated bacterial chromosomes from frame-shift-corrected long-read metagenomic data.</title>
        <authorList>
            <person name="Arumugam K."/>
            <person name="Bagci C."/>
            <person name="Bessarab I."/>
            <person name="Beier S."/>
            <person name="Buchfink B."/>
            <person name="Gorska A."/>
            <person name="Qiu G."/>
            <person name="Huson D.H."/>
            <person name="Williams R.B.H."/>
        </authorList>
    </citation>
    <scope>NUCLEOTIDE SEQUENCE [LARGE SCALE GENOMIC DNA]</scope>
    <source>
        <strain evidence="2">SSA1</strain>
    </source>
</reference>
<evidence type="ECO:0000313" key="4">
    <source>
        <dbReference type="Proteomes" id="UP000509684"/>
    </source>
</evidence>
<dbReference type="EMBL" id="JDST02000069">
    <property type="protein sequence ID" value="KFB75912.1"/>
    <property type="molecule type" value="Genomic_DNA"/>
</dbReference>
<dbReference type="Proteomes" id="UP000509684">
    <property type="component" value="Chromosome"/>
</dbReference>
<evidence type="ECO:0008006" key="5">
    <source>
        <dbReference type="Google" id="ProtNLM"/>
    </source>
</evidence>
<evidence type="ECO:0000313" key="2">
    <source>
        <dbReference type="EMBL" id="QLH49129.1"/>
    </source>
</evidence>
<accession>A0A080M3L9</accession>
<evidence type="ECO:0000313" key="1">
    <source>
        <dbReference type="EMBL" id="KFB75912.1"/>
    </source>
</evidence>
<accession>A0A7D5NBT7</accession>
<sequence>MNEPNPRCRAPAAQRCCARAFGSAASDLDVAFAVVDRASAVTALLVACVSDMQGRAISFDEPGTWTLNQRLQALIAMRLAAGDATIGLQVACSACGEAMSLDLDLHTFAGDPVAPHFTWCADDGTEVSLRLPRADDLQRWRREGVLAHEALAASLIESVAGQAVGADHCPPAAWLSALDDAFAAHDPLTALQLQTRCPACDHGQLVACDLEALLLEGFAGTQAKMLEEVLQLASAFHWSEAEILALPRWRRAHYLQQIAARGWA</sequence>
<dbReference type="Proteomes" id="UP000021315">
    <property type="component" value="Unassembled WGS sequence"/>
</dbReference>
<dbReference type="EMBL" id="CP058708">
    <property type="protein sequence ID" value="QLH49129.1"/>
    <property type="molecule type" value="Genomic_DNA"/>
</dbReference>
<dbReference type="KEGG" id="acog:HWD57_04540"/>
<proteinExistence type="predicted"/>
<dbReference type="Pfam" id="PF12322">
    <property type="entry name" value="T4_baseplate"/>
    <property type="match status" value="1"/>
</dbReference>
<name>A0A080M3L9_9PROT</name>
<evidence type="ECO:0000313" key="3">
    <source>
        <dbReference type="Proteomes" id="UP000021315"/>
    </source>
</evidence>
<gene>
    <name evidence="1" type="ORF">AW06_002989</name>
    <name evidence="2" type="ORF">HWD57_04540</name>
</gene>
<organism evidence="1 3">
    <name type="scientific">Candidatus Accumulibacter cognatus</name>
    <dbReference type="NCBI Taxonomy" id="2954383"/>
    <lineage>
        <taxon>Bacteria</taxon>
        <taxon>Pseudomonadati</taxon>
        <taxon>Pseudomonadota</taxon>
        <taxon>Betaproteobacteria</taxon>
        <taxon>Candidatus Accumulibacter</taxon>
    </lineage>
</organism>
<protein>
    <recommendedName>
        <fullName evidence="5">Phage baseplate protein</fullName>
    </recommendedName>
</protein>
<reference evidence="1 3" key="1">
    <citation type="submission" date="2014-02" db="EMBL/GenBank/DDBJ databases">
        <title>Expanding our view of genomic diversity in Candidatus Accumulibacter clades.</title>
        <authorList>
            <person name="Skennerton C.T."/>
            <person name="Barr J.J."/>
            <person name="Slater F.R."/>
            <person name="Bond P.L."/>
            <person name="Tyson G.W."/>
        </authorList>
    </citation>
    <scope>NUCLEOTIDE SEQUENCE [LARGE SCALE GENOMIC DNA]</scope>
    <source>
        <strain evidence="3">SK-02</strain>
    </source>
</reference>
<keyword evidence="3" id="KW-1185">Reference proteome</keyword>
<reference evidence="2" key="3">
    <citation type="submission" date="2020-06" db="EMBL/GenBank/DDBJ databases">
        <authorList>
            <person name="Arumugam K."/>
            <person name="Besarab I."/>
            <person name="Haryono M."/>
            <person name="Bagci C."/>
            <person name="Beier S."/>
            <person name="Buchfink B."/>
            <person name="Gorska A."/>
            <person name="Qiu G."/>
            <person name="Huson D.H."/>
            <person name="Williams R.B."/>
        </authorList>
    </citation>
    <scope>NUCLEOTIDE SEQUENCE</scope>
    <source>
        <strain evidence="2">SSA1</strain>
    </source>
</reference>